<dbReference type="CDD" id="cd23668">
    <property type="entry name" value="GH55_beta13glucanase-like"/>
    <property type="match status" value="1"/>
</dbReference>
<keyword evidence="3 5" id="KW-0732">Signal</keyword>
<dbReference type="Pfam" id="PF12708">
    <property type="entry name" value="Pect-lyase_RHGA_epim"/>
    <property type="match status" value="2"/>
</dbReference>
<organism evidence="7 8">
    <name type="scientific">Aspergillus puulaauensis</name>
    <dbReference type="NCBI Taxonomy" id="1220207"/>
    <lineage>
        <taxon>Eukaryota</taxon>
        <taxon>Fungi</taxon>
        <taxon>Dikarya</taxon>
        <taxon>Ascomycota</taxon>
        <taxon>Pezizomycotina</taxon>
        <taxon>Eurotiomycetes</taxon>
        <taxon>Eurotiomycetidae</taxon>
        <taxon>Eurotiales</taxon>
        <taxon>Aspergillaceae</taxon>
        <taxon>Aspergillus</taxon>
    </lineage>
</organism>
<keyword evidence="2" id="KW-0964">Secreted</keyword>
<dbReference type="AlphaFoldDB" id="A0A7R7XBI9"/>
<gene>
    <name evidence="7" type="ORF">APUU_11219S</name>
</gene>
<evidence type="ECO:0000256" key="3">
    <source>
        <dbReference type="ARBA" id="ARBA00022729"/>
    </source>
</evidence>
<dbReference type="InterPro" id="IPR051801">
    <property type="entry name" value="GH28_Enzymes"/>
</dbReference>
<proteinExistence type="predicted"/>
<dbReference type="Proteomes" id="UP000654913">
    <property type="component" value="Chromosome 1"/>
</dbReference>
<dbReference type="FunFam" id="2.160.20.10:FF:000026">
    <property type="entry name" value="Exo-beta-1,3-glucanase Exg0"/>
    <property type="match status" value="1"/>
</dbReference>
<dbReference type="OrthoDB" id="1046782at2759"/>
<feature type="domain" description="Rhamnogalacturonase A/B/Epimerase-like pectate lyase" evidence="6">
    <location>
        <begin position="548"/>
        <end position="613"/>
    </location>
</feature>
<dbReference type="GeneID" id="64968396"/>
<dbReference type="EMBL" id="AP024443">
    <property type="protein sequence ID" value="BCS18391.1"/>
    <property type="molecule type" value="Genomic_DNA"/>
</dbReference>
<evidence type="ECO:0000313" key="7">
    <source>
        <dbReference type="EMBL" id="BCS18391.1"/>
    </source>
</evidence>
<comment type="subcellular location">
    <subcellularLocation>
        <location evidence="1">Secreted</location>
    </subcellularLocation>
</comment>
<feature type="chain" id="PRO_5031074974" description="Rhamnogalacturonase A/B/Epimerase-like pectate lyase domain-containing protein" evidence="5">
    <location>
        <begin position="19"/>
        <end position="916"/>
    </location>
</feature>
<reference evidence="7" key="1">
    <citation type="submission" date="2021-01" db="EMBL/GenBank/DDBJ databases">
        <authorList>
            <consortium name="Aspergillus puulaauensis MK2 genome sequencing consortium"/>
            <person name="Kazuki M."/>
            <person name="Futagami T."/>
        </authorList>
    </citation>
    <scope>NUCLEOTIDE SEQUENCE</scope>
    <source>
        <strain evidence="7">MK2</strain>
    </source>
</reference>
<evidence type="ECO:0000259" key="6">
    <source>
        <dbReference type="Pfam" id="PF12708"/>
    </source>
</evidence>
<dbReference type="PANTHER" id="PTHR31339:SF9">
    <property type="entry name" value="PLASMIN AND FIBRONECTIN-BINDING PROTEIN A"/>
    <property type="match status" value="1"/>
</dbReference>
<dbReference type="FunFam" id="2.160.20.10:FF:000023">
    <property type="entry name" value="Exo-beta-1,3-glucanase Exg0"/>
    <property type="match status" value="1"/>
</dbReference>
<sequence length="916" mass="97247">MRLTSIFLLLTGSAWVGASPVASNDNGLIARQSSSDYWIDNVKHQGAVAFGNTGDYQVYRNVKEFGAVGDGTTDDTAAINKAIASGSRCGKGCDSSTTKPAVVYFPPGTYLVSKPVVQYYYTQMIGDAISLPVLKASADFTGMAVVDADPYEDDGSNWYTNQNNFFRAIRNFVVDLTAMPQGSGAGIHWQVGQATSLQNIRFEMVKGGGEANKQQGIFMDNGSGGFMTDMTFNGGNYGMFAGNQQFTSRNLTFNDCNTGVYMNWNWAWTFKSITFNKCELGLNMSNSPSNQTVGSVLLLDSDFVDTPTGVATAWNKESIPVGAGTLVLDNVDFSGSKIGVASVDGSEIVAGGKVVENWVQGSVYRPGQSASKRSIQAQAQPAEEEEVVTETIIETVYECGSTTVAAPPATSTESRTDNVETTGAPLPVPSGGQGGSQTEAGASTAVTTEPAAPATTGDSTAAGTSEVVPSGTTESTPASSGSSHGSNDSSGSSGSSGNSGQCAAKEVTKTRVQTAVPINKPKALLNSDSGKVFERSKPLYEGYAASSFVSVKSAGAKGDGKTDDTAAIQKIFDSATKDQVVFFDHGAYVLTDTVKVPKNIKIVGEVWPVLMANGEKFSDEKNPIPLLQVGKAGDTGAVEISDITLVTKGPAPGAILMEWNIAEETPGSVGMWDVHFRVGGSAGTELQSDKCSKTPKTDTTPNKECIGSFMLLHVTEKSTAYLENVWSWTADHELDIDDHNQINIYNGRGILVESKGPVWMYGTAAEHNQLYNYQVNNAENIFMGLIQTETPYFQANPDALVPFTPQESWNDPDFSTCTTEACKKAWGLRVTNSSNVYVYGAGLYSFFENYGQTCLDGSCQENMVQVDCSDVHIFGLSTIASTNMIASSDGKSLVPQEGNESTYCSTIALFEQSSQA</sequence>
<evidence type="ECO:0000313" key="8">
    <source>
        <dbReference type="Proteomes" id="UP000654913"/>
    </source>
</evidence>
<feature type="compositionally biased region" description="Low complexity" evidence="4">
    <location>
        <begin position="442"/>
        <end position="465"/>
    </location>
</feature>
<evidence type="ECO:0000256" key="5">
    <source>
        <dbReference type="SAM" id="SignalP"/>
    </source>
</evidence>
<dbReference type="InterPro" id="IPR011050">
    <property type="entry name" value="Pectin_lyase_fold/virulence"/>
</dbReference>
<feature type="region of interest" description="Disordered" evidence="4">
    <location>
        <begin position="403"/>
        <end position="506"/>
    </location>
</feature>
<dbReference type="InterPro" id="IPR024535">
    <property type="entry name" value="RHGA/B-epi-like_pectate_lyase"/>
</dbReference>
<evidence type="ECO:0000256" key="4">
    <source>
        <dbReference type="SAM" id="MobiDB-lite"/>
    </source>
</evidence>
<accession>A0A7R7XBI9</accession>
<name>A0A7R7XBI9_9EURO</name>
<feature type="signal peptide" evidence="5">
    <location>
        <begin position="1"/>
        <end position="18"/>
    </location>
</feature>
<keyword evidence="8" id="KW-1185">Reference proteome</keyword>
<feature type="domain" description="Rhamnogalacturonase A/B/Epimerase-like pectate lyase" evidence="6">
    <location>
        <begin position="59"/>
        <end position="282"/>
    </location>
</feature>
<evidence type="ECO:0000256" key="2">
    <source>
        <dbReference type="ARBA" id="ARBA00022525"/>
    </source>
</evidence>
<dbReference type="SUPFAM" id="SSF51126">
    <property type="entry name" value="Pectin lyase-like"/>
    <property type="match status" value="2"/>
</dbReference>
<evidence type="ECO:0000256" key="1">
    <source>
        <dbReference type="ARBA" id="ARBA00004613"/>
    </source>
</evidence>
<feature type="compositionally biased region" description="Low complexity" evidence="4">
    <location>
        <begin position="479"/>
        <end position="500"/>
    </location>
</feature>
<dbReference type="RefSeq" id="XP_041550585.1">
    <property type="nucleotide sequence ID" value="XM_041695868.1"/>
</dbReference>
<dbReference type="KEGG" id="apuu:APUU_11219S"/>
<dbReference type="InterPro" id="IPR012334">
    <property type="entry name" value="Pectin_lyas_fold"/>
</dbReference>
<dbReference type="GO" id="GO:0005576">
    <property type="term" value="C:extracellular region"/>
    <property type="evidence" value="ECO:0007669"/>
    <property type="project" value="UniProtKB-SubCell"/>
</dbReference>
<reference evidence="7" key="2">
    <citation type="submission" date="2021-02" db="EMBL/GenBank/DDBJ databases">
        <title>Aspergillus puulaauensis MK2 genome sequence.</title>
        <authorList>
            <person name="Futagami T."/>
            <person name="Mori K."/>
            <person name="Kadooka C."/>
            <person name="Tanaka T."/>
        </authorList>
    </citation>
    <scope>NUCLEOTIDE SEQUENCE</scope>
    <source>
        <strain evidence="7">MK2</strain>
    </source>
</reference>
<dbReference type="PANTHER" id="PTHR31339">
    <property type="entry name" value="PECTIN LYASE-RELATED"/>
    <property type="match status" value="1"/>
</dbReference>
<feature type="compositionally biased region" description="Low complexity" evidence="4">
    <location>
        <begin position="403"/>
        <end position="412"/>
    </location>
</feature>
<dbReference type="Gene3D" id="2.160.20.10">
    <property type="entry name" value="Single-stranded right-handed beta-helix, Pectin lyase-like"/>
    <property type="match status" value="2"/>
</dbReference>
<protein>
    <recommendedName>
        <fullName evidence="6">Rhamnogalacturonase A/B/Epimerase-like pectate lyase domain-containing protein</fullName>
    </recommendedName>
</protein>